<dbReference type="Pfam" id="PF00313">
    <property type="entry name" value="CSD"/>
    <property type="match status" value="1"/>
</dbReference>
<comment type="caution">
    <text evidence="3">The sequence shown here is derived from an EMBL/GenBank/DDBJ whole genome shotgun (WGS) entry which is preliminary data.</text>
</comment>
<evidence type="ECO:0000313" key="4">
    <source>
        <dbReference type="Proteomes" id="UP001363151"/>
    </source>
</evidence>
<reference evidence="3 4" key="1">
    <citation type="submission" date="2024-03" db="EMBL/GenBank/DDBJ databases">
        <title>Aureococcus anophagefferens CCMP1851 and Kratosvirus quantuckense: Draft genome of a second virus-susceptible host strain in the model system.</title>
        <authorList>
            <person name="Chase E."/>
            <person name="Truchon A.R."/>
            <person name="Schepens W."/>
            <person name="Wilhelm S.W."/>
        </authorList>
    </citation>
    <scope>NUCLEOTIDE SEQUENCE [LARGE SCALE GENOMIC DNA]</scope>
    <source>
        <strain evidence="3 4">CCMP1851</strain>
    </source>
</reference>
<proteinExistence type="predicted"/>
<dbReference type="InterPro" id="IPR012340">
    <property type="entry name" value="NA-bd_OB-fold"/>
</dbReference>
<evidence type="ECO:0000256" key="1">
    <source>
        <dbReference type="SAM" id="MobiDB-lite"/>
    </source>
</evidence>
<gene>
    <name evidence="3" type="ORF">SO694_000960123</name>
</gene>
<sequence length="109" mass="11017">MGSPDRNAAGFIKPDDGGDDLFCHVSQITDGNALSEGATVHFVKVFDERRCRFSHDEGGGGGGYGGGGGRAARYGGGGGRLYGGGGGGVRRRGGGDDDRDRGYGGGGRY</sequence>
<dbReference type="Proteomes" id="UP001363151">
    <property type="component" value="Unassembled WGS sequence"/>
</dbReference>
<evidence type="ECO:0000313" key="3">
    <source>
        <dbReference type="EMBL" id="KAK7237361.1"/>
    </source>
</evidence>
<organism evidence="3 4">
    <name type="scientific">Aureococcus anophagefferens</name>
    <name type="common">Harmful bloom alga</name>
    <dbReference type="NCBI Taxonomy" id="44056"/>
    <lineage>
        <taxon>Eukaryota</taxon>
        <taxon>Sar</taxon>
        <taxon>Stramenopiles</taxon>
        <taxon>Ochrophyta</taxon>
        <taxon>Pelagophyceae</taxon>
        <taxon>Pelagomonadales</taxon>
        <taxon>Pelagomonadaceae</taxon>
        <taxon>Aureococcus</taxon>
    </lineage>
</organism>
<evidence type="ECO:0000259" key="2">
    <source>
        <dbReference type="Pfam" id="PF00313"/>
    </source>
</evidence>
<name>A0ABR1FSE2_AURAN</name>
<feature type="region of interest" description="Disordered" evidence="1">
    <location>
        <begin position="80"/>
        <end position="109"/>
    </location>
</feature>
<dbReference type="SUPFAM" id="SSF50249">
    <property type="entry name" value="Nucleic acid-binding proteins"/>
    <property type="match status" value="1"/>
</dbReference>
<dbReference type="InterPro" id="IPR002059">
    <property type="entry name" value="CSP_DNA-bd"/>
</dbReference>
<feature type="domain" description="CSD" evidence="2">
    <location>
        <begin position="9"/>
        <end position="46"/>
    </location>
</feature>
<protein>
    <submittedName>
        <fullName evidence="3">Cold shock protein</fullName>
    </submittedName>
</protein>
<dbReference type="EMBL" id="JBBJCI010000252">
    <property type="protein sequence ID" value="KAK7237361.1"/>
    <property type="molecule type" value="Genomic_DNA"/>
</dbReference>
<keyword evidence="4" id="KW-1185">Reference proteome</keyword>
<dbReference type="Gene3D" id="2.40.50.140">
    <property type="entry name" value="Nucleic acid-binding proteins"/>
    <property type="match status" value="1"/>
</dbReference>
<feature type="compositionally biased region" description="Basic and acidic residues" evidence="1">
    <location>
        <begin position="93"/>
        <end position="102"/>
    </location>
</feature>
<accession>A0ABR1FSE2</accession>